<dbReference type="InterPro" id="IPR003004">
    <property type="entry name" value="GspF/PilC"/>
</dbReference>
<dbReference type="GO" id="GO:0005886">
    <property type="term" value="C:plasma membrane"/>
    <property type="evidence" value="ECO:0007669"/>
    <property type="project" value="UniProtKB-SubCell"/>
</dbReference>
<evidence type="ECO:0000256" key="5">
    <source>
        <dbReference type="ARBA" id="ARBA00022519"/>
    </source>
</evidence>
<keyword evidence="4" id="KW-1003">Cell membrane</keyword>
<dbReference type="Pfam" id="PF00482">
    <property type="entry name" value="T2SSF"/>
    <property type="match status" value="2"/>
</dbReference>
<keyword evidence="8 10" id="KW-0472">Membrane</keyword>
<feature type="domain" description="Type II secretion system protein GspF" evidence="11">
    <location>
        <begin position="80"/>
        <end position="203"/>
    </location>
</feature>
<dbReference type="Proteomes" id="UP000190460">
    <property type="component" value="Unassembled WGS sequence"/>
</dbReference>
<dbReference type="EMBL" id="FUYB01000012">
    <property type="protein sequence ID" value="SKA84152.1"/>
    <property type="molecule type" value="Genomic_DNA"/>
</dbReference>
<comment type="subcellular location">
    <subcellularLocation>
        <location evidence="1 9">Cell inner membrane</location>
        <topology evidence="1 9">Multi-pass membrane protein</topology>
    </subcellularLocation>
</comment>
<evidence type="ECO:0000313" key="12">
    <source>
        <dbReference type="EMBL" id="SKA84152.1"/>
    </source>
</evidence>
<dbReference type="PANTHER" id="PTHR30012">
    <property type="entry name" value="GENERAL SECRETION PATHWAY PROTEIN"/>
    <property type="match status" value="1"/>
</dbReference>
<gene>
    <name evidence="12" type="ORF">SAMN02745130_02496</name>
</gene>
<accession>A0A1T4X3H8</accession>
<dbReference type="PRINTS" id="PR00812">
    <property type="entry name" value="BCTERIALGSPF"/>
</dbReference>
<dbReference type="Gene3D" id="1.20.81.30">
    <property type="entry name" value="Type II secretion system (T2SS), domain F"/>
    <property type="match status" value="2"/>
</dbReference>
<evidence type="ECO:0000259" key="11">
    <source>
        <dbReference type="Pfam" id="PF00482"/>
    </source>
</evidence>
<dbReference type="PROSITE" id="PS00874">
    <property type="entry name" value="T2SP_F"/>
    <property type="match status" value="1"/>
</dbReference>
<keyword evidence="3 9" id="KW-0813">Transport</keyword>
<keyword evidence="6 9" id="KW-0812">Transmembrane</keyword>
<dbReference type="FunFam" id="1.20.81.30:FF:000001">
    <property type="entry name" value="Type II secretion system protein F"/>
    <property type="match status" value="2"/>
</dbReference>
<evidence type="ECO:0000313" key="13">
    <source>
        <dbReference type="Proteomes" id="UP000190460"/>
    </source>
</evidence>
<evidence type="ECO:0000256" key="6">
    <source>
        <dbReference type="ARBA" id="ARBA00022692"/>
    </source>
</evidence>
<evidence type="ECO:0000256" key="10">
    <source>
        <dbReference type="SAM" id="Phobius"/>
    </source>
</evidence>
<evidence type="ECO:0000256" key="3">
    <source>
        <dbReference type="ARBA" id="ARBA00022448"/>
    </source>
</evidence>
<dbReference type="InterPro" id="IPR042094">
    <property type="entry name" value="T2SS_GspF_sf"/>
</dbReference>
<evidence type="ECO:0000256" key="1">
    <source>
        <dbReference type="ARBA" id="ARBA00004429"/>
    </source>
</evidence>
<proteinExistence type="inferred from homology"/>
<dbReference type="GO" id="GO:0015628">
    <property type="term" value="P:protein secretion by the type II secretion system"/>
    <property type="evidence" value="ECO:0007669"/>
    <property type="project" value="TreeGrafter"/>
</dbReference>
<dbReference type="RefSeq" id="WP_268807815.1">
    <property type="nucleotide sequence ID" value="NZ_FUYB01000012.1"/>
</dbReference>
<dbReference type="PANTHER" id="PTHR30012:SF7">
    <property type="entry name" value="PROTEIN TRANSPORT PROTEIN HOFC HOMOLOG"/>
    <property type="match status" value="1"/>
</dbReference>
<keyword evidence="7 10" id="KW-1133">Transmembrane helix</keyword>
<feature type="domain" description="Type II secretion system protein GspF" evidence="11">
    <location>
        <begin position="284"/>
        <end position="406"/>
    </location>
</feature>
<evidence type="ECO:0000256" key="8">
    <source>
        <dbReference type="ARBA" id="ARBA00023136"/>
    </source>
</evidence>
<name>A0A1T4X3H8_9GAMM</name>
<evidence type="ECO:0000256" key="4">
    <source>
        <dbReference type="ARBA" id="ARBA00022475"/>
    </source>
</evidence>
<evidence type="ECO:0000256" key="7">
    <source>
        <dbReference type="ARBA" id="ARBA00022989"/>
    </source>
</evidence>
<keyword evidence="5" id="KW-0997">Cell inner membrane</keyword>
<keyword evidence="13" id="KW-1185">Reference proteome</keyword>
<evidence type="ECO:0000256" key="9">
    <source>
        <dbReference type="RuleBase" id="RU003923"/>
    </source>
</evidence>
<sequence length="414" mass="45565">MASPRNPSTLKTPSAVDGMQTFKWEGVNRNGVKIKGETQAANANWLRATLRRQGINPGRIVKKPKPLFKPAIKPADIAHFARQMTTMMKSGVPMVQSLQMVGGGGDNVAMHDLIKKIIQDIEAGASFGNALGRHPQYFDRLFVNLVKAGEQAGTLETMLEKVATYKEKTEALKSKIKKAVMYPVIVIVAAVVVSSIMLIWVIPQFKEVFSSFGADLPAFTLMVIGMSEWLQAYWWIPLALMVIIGYVFKTALKRSTQFQRFVDRMILKIPIIGNIINLSSIARFCRTLSTMFSAGVPLVESMDSVAGSTGNSLYYDATMRMKSDTAQGLQLNVAMQTAQIFPNMVVQMTRIGEESGRLEEMLGKAADYYEEQVDDLVDTLAKQIEPLIMAVLGVVVGGLVVAMYLPIFKLGAVV</sequence>
<feature type="transmembrane region" description="Helical" evidence="10">
    <location>
        <begin position="387"/>
        <end position="407"/>
    </location>
</feature>
<dbReference type="InterPro" id="IPR018076">
    <property type="entry name" value="T2SS_GspF_dom"/>
</dbReference>
<protein>
    <submittedName>
        <fullName evidence="12">Type IV pilus assembly protein PilC</fullName>
    </submittedName>
</protein>
<comment type="similarity">
    <text evidence="2 9">Belongs to the GSP F family.</text>
</comment>
<feature type="transmembrane region" description="Helical" evidence="10">
    <location>
        <begin position="232"/>
        <end position="252"/>
    </location>
</feature>
<dbReference type="AlphaFoldDB" id="A0A1T4X3H8"/>
<dbReference type="STRING" id="92487.SAMN02745130_02496"/>
<feature type="transmembrane region" description="Helical" evidence="10">
    <location>
        <begin position="180"/>
        <end position="202"/>
    </location>
</feature>
<reference evidence="12 13" key="1">
    <citation type="submission" date="2017-02" db="EMBL/GenBank/DDBJ databases">
        <authorList>
            <person name="Peterson S.W."/>
        </authorList>
    </citation>
    <scope>NUCLEOTIDE SEQUENCE [LARGE SCALE GENOMIC DNA]</scope>
    <source>
        <strain evidence="12 13">ATCC 49788</strain>
    </source>
</reference>
<dbReference type="InterPro" id="IPR001992">
    <property type="entry name" value="T2SS_GspF/T4SS_PilC_CS"/>
</dbReference>
<evidence type="ECO:0000256" key="2">
    <source>
        <dbReference type="ARBA" id="ARBA00005745"/>
    </source>
</evidence>
<organism evidence="12 13">
    <name type="scientific">Thiothrix eikelboomii</name>
    <dbReference type="NCBI Taxonomy" id="92487"/>
    <lineage>
        <taxon>Bacteria</taxon>
        <taxon>Pseudomonadati</taxon>
        <taxon>Pseudomonadota</taxon>
        <taxon>Gammaproteobacteria</taxon>
        <taxon>Thiotrichales</taxon>
        <taxon>Thiotrichaceae</taxon>
        <taxon>Thiothrix</taxon>
    </lineage>
</organism>